<dbReference type="AlphaFoldDB" id="A0ABD1PLF1"/>
<dbReference type="PANTHER" id="PTHR33143">
    <property type="entry name" value="F16F4.1 PROTEIN-RELATED"/>
    <property type="match status" value="1"/>
</dbReference>
<evidence type="ECO:0000313" key="3">
    <source>
        <dbReference type="Proteomes" id="UP001604277"/>
    </source>
</evidence>
<name>A0ABD1PLF1_9LAMI</name>
<evidence type="ECO:0000259" key="1">
    <source>
        <dbReference type="Pfam" id="PF05678"/>
    </source>
</evidence>
<feature type="domain" description="VQ" evidence="1">
    <location>
        <begin position="41"/>
        <end position="66"/>
    </location>
</feature>
<dbReference type="InterPro" id="IPR008889">
    <property type="entry name" value="VQ"/>
</dbReference>
<accession>A0ABD1PLF1</accession>
<dbReference type="InterPro" id="IPR039607">
    <property type="entry name" value="VQ_8/17/18/20/21/25"/>
</dbReference>
<protein>
    <submittedName>
        <fullName evidence="2">VQ motif-containing protein motif-containing protein 25</fullName>
    </submittedName>
</protein>
<sequence>MEGMLQKQTCVINKAPSAALGMHKNSQKISKIKPKIRIIHIFAPEIIKTDAANFRELVQRLTGKPTEDIRSCTKKNSPRNVQDPRILAKKMELAMKTGFQGSGFKERIKGEEEIWRNANTGAGFLGGFSEFDGFMQDINQFPLVIPFEGSSQIDQLENGVL</sequence>
<dbReference type="Proteomes" id="UP001604277">
    <property type="component" value="Unassembled WGS sequence"/>
</dbReference>
<dbReference type="Pfam" id="PF05678">
    <property type="entry name" value="VQ"/>
    <property type="match status" value="1"/>
</dbReference>
<dbReference type="PANTHER" id="PTHR33143:SF3">
    <property type="entry name" value="VQ MOTIF-CONTAINING PROTEIN 17-RELATED"/>
    <property type="match status" value="1"/>
</dbReference>
<proteinExistence type="predicted"/>
<gene>
    <name evidence="2" type="ORF">Fot_52683</name>
</gene>
<dbReference type="EMBL" id="JBFOLJ010000018">
    <property type="protein sequence ID" value="KAL2464727.1"/>
    <property type="molecule type" value="Genomic_DNA"/>
</dbReference>
<keyword evidence="3" id="KW-1185">Reference proteome</keyword>
<organism evidence="2 3">
    <name type="scientific">Forsythia ovata</name>
    <dbReference type="NCBI Taxonomy" id="205694"/>
    <lineage>
        <taxon>Eukaryota</taxon>
        <taxon>Viridiplantae</taxon>
        <taxon>Streptophyta</taxon>
        <taxon>Embryophyta</taxon>
        <taxon>Tracheophyta</taxon>
        <taxon>Spermatophyta</taxon>
        <taxon>Magnoliopsida</taxon>
        <taxon>eudicotyledons</taxon>
        <taxon>Gunneridae</taxon>
        <taxon>Pentapetalae</taxon>
        <taxon>asterids</taxon>
        <taxon>lamiids</taxon>
        <taxon>Lamiales</taxon>
        <taxon>Oleaceae</taxon>
        <taxon>Forsythieae</taxon>
        <taxon>Forsythia</taxon>
    </lineage>
</organism>
<evidence type="ECO:0000313" key="2">
    <source>
        <dbReference type="EMBL" id="KAL2464727.1"/>
    </source>
</evidence>
<reference evidence="3" key="1">
    <citation type="submission" date="2024-07" db="EMBL/GenBank/DDBJ databases">
        <title>Two chromosome-level genome assemblies of Korean endemic species Abeliophyllum distichum and Forsythia ovata (Oleaceae).</title>
        <authorList>
            <person name="Jang H."/>
        </authorList>
    </citation>
    <scope>NUCLEOTIDE SEQUENCE [LARGE SCALE GENOMIC DNA]</scope>
</reference>
<comment type="caution">
    <text evidence="2">The sequence shown here is derived from an EMBL/GenBank/DDBJ whole genome shotgun (WGS) entry which is preliminary data.</text>
</comment>